<feature type="non-terminal residue" evidence="1">
    <location>
        <position position="1"/>
    </location>
</feature>
<proteinExistence type="predicted"/>
<protein>
    <submittedName>
        <fullName evidence="1">Uncharacterized protein</fullName>
    </submittedName>
</protein>
<accession>A0A0K2T5I7</accession>
<dbReference type="AlphaFoldDB" id="A0A0K2T5I7"/>
<sequence>IFVSKSISNVGALLIHHCTLVSQCTSATNGTNEISKAAGGWHLHFVHGLRHHCTDIIEDIRHFLLSCNRHLAFPSAQSEYASLTSDPPIEY</sequence>
<reference evidence="1" key="1">
    <citation type="submission" date="2014-05" db="EMBL/GenBank/DDBJ databases">
        <authorList>
            <person name="Chronopoulou M."/>
        </authorList>
    </citation>
    <scope>NUCLEOTIDE SEQUENCE</scope>
    <source>
        <tissue evidence="1">Whole organism</tissue>
    </source>
</reference>
<name>A0A0K2T5I7_LEPSM</name>
<dbReference type="EMBL" id="HACA01003704">
    <property type="protein sequence ID" value="CDW21065.1"/>
    <property type="molecule type" value="Transcribed_RNA"/>
</dbReference>
<organism evidence="1">
    <name type="scientific">Lepeophtheirus salmonis</name>
    <name type="common">Salmon louse</name>
    <name type="synonym">Caligus salmonis</name>
    <dbReference type="NCBI Taxonomy" id="72036"/>
    <lineage>
        <taxon>Eukaryota</taxon>
        <taxon>Metazoa</taxon>
        <taxon>Ecdysozoa</taxon>
        <taxon>Arthropoda</taxon>
        <taxon>Crustacea</taxon>
        <taxon>Multicrustacea</taxon>
        <taxon>Hexanauplia</taxon>
        <taxon>Copepoda</taxon>
        <taxon>Siphonostomatoida</taxon>
        <taxon>Caligidae</taxon>
        <taxon>Lepeophtheirus</taxon>
    </lineage>
</organism>
<evidence type="ECO:0000313" key="1">
    <source>
        <dbReference type="EMBL" id="CDW21065.1"/>
    </source>
</evidence>